<evidence type="ECO:0000313" key="3">
    <source>
        <dbReference type="Proteomes" id="UP001157946"/>
    </source>
</evidence>
<evidence type="ECO:0000256" key="1">
    <source>
        <dbReference type="SAM" id="Phobius"/>
    </source>
</evidence>
<dbReference type="Proteomes" id="UP001157946">
    <property type="component" value="Unassembled WGS sequence"/>
</dbReference>
<feature type="transmembrane region" description="Helical" evidence="1">
    <location>
        <begin position="41"/>
        <end position="61"/>
    </location>
</feature>
<dbReference type="AlphaFoldDB" id="A0AA46AGX9"/>
<gene>
    <name evidence="2" type="ORF">SAMN06265361_10934</name>
</gene>
<organism evidence="2 3">
    <name type="scientific">Laceyella tengchongensis</name>
    <dbReference type="NCBI Taxonomy" id="574699"/>
    <lineage>
        <taxon>Bacteria</taxon>
        <taxon>Bacillati</taxon>
        <taxon>Bacillota</taxon>
        <taxon>Bacilli</taxon>
        <taxon>Bacillales</taxon>
        <taxon>Thermoactinomycetaceae</taxon>
        <taxon>Laceyella</taxon>
    </lineage>
</organism>
<accession>A0AA46AGX9</accession>
<evidence type="ECO:0000313" key="2">
    <source>
        <dbReference type="EMBL" id="SMP32720.1"/>
    </source>
</evidence>
<protein>
    <submittedName>
        <fullName evidence="2">Uncharacterized protein</fullName>
    </submittedName>
</protein>
<dbReference type="EMBL" id="FXTU01000009">
    <property type="protein sequence ID" value="SMP32720.1"/>
    <property type="molecule type" value="Genomic_DNA"/>
</dbReference>
<keyword evidence="1" id="KW-1133">Transmembrane helix</keyword>
<keyword evidence="3" id="KW-1185">Reference proteome</keyword>
<name>A0AA46AGX9_9BACL</name>
<reference evidence="2" key="1">
    <citation type="submission" date="2017-05" db="EMBL/GenBank/DDBJ databases">
        <authorList>
            <person name="Varghese N."/>
            <person name="Submissions S."/>
        </authorList>
    </citation>
    <scope>NUCLEOTIDE SEQUENCE</scope>
    <source>
        <strain evidence="2">DSM 45262</strain>
    </source>
</reference>
<keyword evidence="1" id="KW-0812">Transmembrane</keyword>
<proteinExistence type="predicted"/>
<keyword evidence="1" id="KW-0472">Membrane</keyword>
<comment type="caution">
    <text evidence="2">The sequence shown here is derived from an EMBL/GenBank/DDBJ whole genome shotgun (WGS) entry which is preliminary data.</text>
</comment>
<sequence length="77" mass="9404">MIVLISGTGLFLFLVKGHYMLHNTFYRIKQKHCHWLILKEIFLLSMLQMQSMLLIMIEQLLKNYLQDYAWYLKNMHL</sequence>